<accession>A0A3B0XR47</accession>
<dbReference type="GO" id="GO:0005524">
    <property type="term" value="F:ATP binding"/>
    <property type="evidence" value="ECO:0007669"/>
    <property type="project" value="UniProtKB-KW"/>
</dbReference>
<proteinExistence type="predicted"/>
<dbReference type="FunFam" id="3.40.50.300:FF:000398">
    <property type="entry name" value="Type IV pilus assembly ATPase PilB"/>
    <property type="match status" value="1"/>
</dbReference>
<dbReference type="SUPFAM" id="SSF52540">
    <property type="entry name" value="P-loop containing nucleoside triphosphate hydrolases"/>
    <property type="match status" value="1"/>
</dbReference>
<gene>
    <name evidence="4" type="ORF">MNBD_GAMMA11-1873</name>
</gene>
<keyword evidence="1" id="KW-0547">Nucleotide-binding</keyword>
<dbReference type="EMBL" id="UOFG01000256">
    <property type="protein sequence ID" value="VAW65672.1"/>
    <property type="molecule type" value="Genomic_DNA"/>
</dbReference>
<dbReference type="GO" id="GO:0005886">
    <property type="term" value="C:plasma membrane"/>
    <property type="evidence" value="ECO:0007669"/>
    <property type="project" value="TreeGrafter"/>
</dbReference>
<name>A0A3B0XR47_9ZZZZ</name>
<evidence type="ECO:0000313" key="4">
    <source>
        <dbReference type="EMBL" id="VAW65672.1"/>
    </source>
</evidence>
<dbReference type="InterPro" id="IPR007831">
    <property type="entry name" value="T2SS_GspE_N"/>
</dbReference>
<dbReference type="InterPro" id="IPR003593">
    <property type="entry name" value="AAA+_ATPase"/>
</dbReference>
<evidence type="ECO:0000256" key="1">
    <source>
        <dbReference type="ARBA" id="ARBA00022741"/>
    </source>
</evidence>
<evidence type="ECO:0000256" key="2">
    <source>
        <dbReference type="ARBA" id="ARBA00022840"/>
    </source>
</evidence>
<dbReference type="SMART" id="SM00382">
    <property type="entry name" value="AAA"/>
    <property type="match status" value="1"/>
</dbReference>
<sequence>MLSMDSLATWLADKVELPFYRIDPLKIEVGKVTAVMSYAYASRFNILPISVDEKYITIATAEPFVKEWEHELSRINHREFKRVISSPDDISRYLLEFFTVSRSVSRAETESQGNKNEIGNLESLMELGRAGKLDANDQHVVNIVDWLLQYAYEQRASDIHLEPRREQGNVRFRIDGVMHQVYQVPSAVMAAVSSRIKILGRMDVAEKRRPQDGRLKTRTPEGVEVELRLSTMPTAFGEKLVMRIFDPEVLVKNFRELGFSQSDDERWQSMIAKPNGIILVTGPTGSGKTTTLYTSLKQLAKPEVNVCTVEDPIELVESSFNQMQVQQNIGLDFSRGVRTLMRQDPDIIMIGEIRDRETADIAIQAALTGHLVVSTLHTNDAPSAVTRLMEIGVPAYLIQSTILGVMAQRLVRTLCPHCKAETEVDDLSWKALVKPWKPAKPVRIFKPVGCLECRNTGFMGRMGVYEMFTFSDNIKHLINENINMVEFKKFAMKEGMRPLRLSGAQKVAAGLTTIEEVLRVAPPVEY</sequence>
<protein>
    <submittedName>
        <fullName evidence="4">Type II secretory pathway, ATPase PulE/Tfp pilus assembly pathway, ATPase PilB</fullName>
    </submittedName>
</protein>
<dbReference type="Gene3D" id="3.30.450.90">
    <property type="match status" value="1"/>
</dbReference>
<dbReference type="Pfam" id="PF00437">
    <property type="entry name" value="T2SSE"/>
    <property type="match status" value="1"/>
</dbReference>
<dbReference type="Gene3D" id="3.40.50.300">
    <property type="entry name" value="P-loop containing nucleotide triphosphate hydrolases"/>
    <property type="match status" value="1"/>
</dbReference>
<dbReference type="Pfam" id="PF05157">
    <property type="entry name" value="MshEN"/>
    <property type="match status" value="1"/>
</dbReference>
<keyword evidence="2" id="KW-0067">ATP-binding</keyword>
<reference evidence="4" key="1">
    <citation type="submission" date="2018-06" db="EMBL/GenBank/DDBJ databases">
        <authorList>
            <person name="Zhirakovskaya E."/>
        </authorList>
    </citation>
    <scope>NUCLEOTIDE SEQUENCE</scope>
</reference>
<dbReference type="Gene3D" id="3.30.300.160">
    <property type="entry name" value="Type II secretion system, protein E, N-terminal domain"/>
    <property type="match status" value="1"/>
</dbReference>
<dbReference type="AlphaFoldDB" id="A0A3B0XR47"/>
<feature type="domain" description="Bacterial type II secretion system protein E" evidence="3">
    <location>
        <begin position="341"/>
        <end position="355"/>
    </location>
</feature>
<dbReference type="PANTHER" id="PTHR30258">
    <property type="entry name" value="TYPE II SECRETION SYSTEM PROTEIN GSPE-RELATED"/>
    <property type="match status" value="1"/>
</dbReference>
<evidence type="ECO:0000259" key="3">
    <source>
        <dbReference type="PROSITE" id="PS00662"/>
    </source>
</evidence>
<dbReference type="PANTHER" id="PTHR30258:SF13">
    <property type="entry name" value="SECRETION PATHWAY ATPASE-RELATED"/>
    <property type="match status" value="1"/>
</dbReference>
<dbReference type="CDD" id="cd01129">
    <property type="entry name" value="PulE-GspE-like"/>
    <property type="match status" value="1"/>
</dbReference>
<dbReference type="InterPro" id="IPR027417">
    <property type="entry name" value="P-loop_NTPase"/>
</dbReference>
<dbReference type="InterPro" id="IPR037257">
    <property type="entry name" value="T2SS_E_N_sf"/>
</dbReference>
<dbReference type="InterPro" id="IPR001482">
    <property type="entry name" value="T2SS/T4SS_dom"/>
</dbReference>
<dbReference type="SUPFAM" id="SSF160246">
    <property type="entry name" value="EspE N-terminal domain-like"/>
    <property type="match status" value="1"/>
</dbReference>
<organism evidence="4">
    <name type="scientific">hydrothermal vent metagenome</name>
    <dbReference type="NCBI Taxonomy" id="652676"/>
    <lineage>
        <taxon>unclassified sequences</taxon>
        <taxon>metagenomes</taxon>
        <taxon>ecological metagenomes</taxon>
    </lineage>
</organism>
<dbReference type="PROSITE" id="PS00662">
    <property type="entry name" value="T2SP_E"/>
    <property type="match status" value="1"/>
</dbReference>
<dbReference type="GO" id="GO:0016887">
    <property type="term" value="F:ATP hydrolysis activity"/>
    <property type="evidence" value="ECO:0007669"/>
    <property type="project" value="TreeGrafter"/>
</dbReference>